<dbReference type="Gene3D" id="3.40.30.10">
    <property type="entry name" value="Glutaredoxin"/>
    <property type="match status" value="1"/>
</dbReference>
<gene>
    <name evidence="2" type="ORF">HG543_20030</name>
</gene>
<dbReference type="InterPro" id="IPR000866">
    <property type="entry name" value="AhpC/TSA"/>
</dbReference>
<accession>A0A848LFK4</accession>
<dbReference type="InterPro" id="IPR036249">
    <property type="entry name" value="Thioredoxin-like_sf"/>
</dbReference>
<keyword evidence="3" id="KW-1185">Reference proteome</keyword>
<feature type="domain" description="Alkyl hydroperoxide reductase subunit C/ Thiol specific antioxidant" evidence="1">
    <location>
        <begin position="20"/>
        <end position="121"/>
    </location>
</feature>
<dbReference type="Pfam" id="PF00578">
    <property type="entry name" value="AhpC-TSA"/>
    <property type="match status" value="1"/>
</dbReference>
<dbReference type="Proteomes" id="UP000518300">
    <property type="component" value="Unassembled WGS sequence"/>
</dbReference>
<dbReference type="CDD" id="cd02966">
    <property type="entry name" value="TlpA_like_family"/>
    <property type="match status" value="1"/>
</dbReference>
<evidence type="ECO:0000313" key="2">
    <source>
        <dbReference type="EMBL" id="NMO17132.1"/>
    </source>
</evidence>
<dbReference type="AlphaFoldDB" id="A0A848LFK4"/>
<dbReference type="EMBL" id="JABBJJ010000089">
    <property type="protein sequence ID" value="NMO17132.1"/>
    <property type="molecule type" value="Genomic_DNA"/>
</dbReference>
<evidence type="ECO:0000313" key="3">
    <source>
        <dbReference type="Proteomes" id="UP000518300"/>
    </source>
</evidence>
<evidence type="ECO:0000259" key="1">
    <source>
        <dbReference type="Pfam" id="PF00578"/>
    </source>
</evidence>
<dbReference type="SUPFAM" id="SSF52833">
    <property type="entry name" value="Thioredoxin-like"/>
    <property type="match status" value="1"/>
</dbReference>
<protein>
    <submittedName>
        <fullName evidence="2">TlpA family protein disulfide reductase</fullName>
    </submittedName>
</protein>
<sequence length="157" mass="17553">MPTLDIPIKLLDPTGGWVNAPVHVSELDELPVLLHFFSMKEVHSTADFDDLKRFIAEYGPRGLKVISVDVTHSEKELRDTNAVEAFARSHDLRHPIAVDDGSMAQAYGVTQTPAWLVFDAESGRLRHHFTGRNGTHHVRQVLDRYTRYDTSAAAPAP</sequence>
<proteinExistence type="predicted"/>
<organism evidence="2 3">
    <name type="scientific">Pyxidicoccus fallax</name>
    <dbReference type="NCBI Taxonomy" id="394095"/>
    <lineage>
        <taxon>Bacteria</taxon>
        <taxon>Pseudomonadati</taxon>
        <taxon>Myxococcota</taxon>
        <taxon>Myxococcia</taxon>
        <taxon>Myxococcales</taxon>
        <taxon>Cystobacterineae</taxon>
        <taxon>Myxococcaceae</taxon>
        <taxon>Pyxidicoccus</taxon>
    </lineage>
</organism>
<dbReference type="RefSeq" id="WP_169346417.1">
    <property type="nucleotide sequence ID" value="NZ_JABBJJ010000089.1"/>
</dbReference>
<reference evidence="2 3" key="1">
    <citation type="submission" date="2020-04" db="EMBL/GenBank/DDBJ databases">
        <title>Draft genome of Pyxidicoccus fallax type strain.</title>
        <authorList>
            <person name="Whitworth D.E."/>
        </authorList>
    </citation>
    <scope>NUCLEOTIDE SEQUENCE [LARGE SCALE GENOMIC DNA]</scope>
    <source>
        <strain evidence="2 3">DSM 14698</strain>
    </source>
</reference>
<dbReference type="GO" id="GO:0016209">
    <property type="term" value="F:antioxidant activity"/>
    <property type="evidence" value="ECO:0007669"/>
    <property type="project" value="InterPro"/>
</dbReference>
<dbReference type="GO" id="GO:0016491">
    <property type="term" value="F:oxidoreductase activity"/>
    <property type="evidence" value="ECO:0007669"/>
    <property type="project" value="InterPro"/>
</dbReference>
<comment type="caution">
    <text evidence="2">The sequence shown here is derived from an EMBL/GenBank/DDBJ whole genome shotgun (WGS) entry which is preliminary data.</text>
</comment>
<name>A0A848LFK4_9BACT</name>